<comment type="caution">
    <text evidence="16">The sequence shown here is derived from an EMBL/GenBank/DDBJ whole genome shotgun (WGS) entry which is preliminary data.</text>
</comment>
<comment type="function">
    <text evidence="7 14">Catalyzes the formation of sulfite from adenosine 5'-phosphosulfate (APS) using thioredoxin as an electron donor.</text>
</comment>
<reference evidence="16 17" key="1">
    <citation type="submission" date="2014-11" db="EMBL/GenBank/DDBJ databases">
        <title>Genome sequence of Flavihumibacter solisilvae 3-3.</title>
        <authorList>
            <person name="Zhou G."/>
            <person name="Li M."/>
            <person name="Wang G."/>
        </authorList>
    </citation>
    <scope>NUCLEOTIDE SEQUENCE [LARGE SCALE GENOMIC DNA]</scope>
    <source>
        <strain evidence="16 17">3-3</strain>
    </source>
</reference>
<evidence type="ECO:0000256" key="7">
    <source>
        <dbReference type="ARBA" id="ARBA00024298"/>
    </source>
</evidence>
<dbReference type="STRING" id="1349421.OI18_15245"/>
<keyword evidence="6 14" id="KW-0411">Iron-sulfur</keyword>
<organism evidence="16 17">
    <name type="scientific">Flavihumibacter solisilvae</name>
    <dbReference type="NCBI Taxonomy" id="1349421"/>
    <lineage>
        <taxon>Bacteria</taxon>
        <taxon>Pseudomonadati</taxon>
        <taxon>Bacteroidota</taxon>
        <taxon>Chitinophagia</taxon>
        <taxon>Chitinophagales</taxon>
        <taxon>Chitinophagaceae</taxon>
        <taxon>Flavihumibacter</taxon>
    </lineage>
</organism>
<evidence type="ECO:0000256" key="10">
    <source>
        <dbReference type="ARBA" id="ARBA00029514"/>
    </source>
</evidence>
<dbReference type="GO" id="GO:0070814">
    <property type="term" value="P:hydrogen sulfide biosynthetic process"/>
    <property type="evidence" value="ECO:0007669"/>
    <property type="project" value="UniProtKB-UniRule"/>
</dbReference>
<dbReference type="NCBIfam" id="TIGR02055">
    <property type="entry name" value="APS_reductase"/>
    <property type="match status" value="1"/>
</dbReference>
<dbReference type="EC" id="1.8.4.10" evidence="9 14"/>
<dbReference type="EMBL" id="JSVC01000016">
    <property type="protein sequence ID" value="KIC93950.1"/>
    <property type="molecule type" value="Genomic_DNA"/>
</dbReference>
<gene>
    <name evidence="14" type="primary">cysH</name>
    <name evidence="16" type="ORF">OI18_15245</name>
</gene>
<accession>A0A0C1IID0</accession>
<evidence type="ECO:0000256" key="5">
    <source>
        <dbReference type="ARBA" id="ARBA00023004"/>
    </source>
</evidence>
<dbReference type="PIRSF" id="PIRSF000857">
    <property type="entry name" value="PAPS_reductase"/>
    <property type="match status" value="1"/>
</dbReference>
<evidence type="ECO:0000256" key="6">
    <source>
        <dbReference type="ARBA" id="ARBA00023014"/>
    </source>
</evidence>
<dbReference type="HAMAP" id="MF_00063">
    <property type="entry name" value="CysH"/>
    <property type="match status" value="1"/>
</dbReference>
<evidence type="ECO:0000256" key="14">
    <source>
        <dbReference type="HAMAP-Rule" id="MF_00063"/>
    </source>
</evidence>
<evidence type="ECO:0000256" key="12">
    <source>
        <dbReference type="ARBA" id="ARBA00032041"/>
    </source>
</evidence>
<dbReference type="InterPro" id="IPR014729">
    <property type="entry name" value="Rossmann-like_a/b/a_fold"/>
</dbReference>
<dbReference type="InterPro" id="IPR002500">
    <property type="entry name" value="PAPS_reduct_dom"/>
</dbReference>
<dbReference type="CDD" id="cd23945">
    <property type="entry name" value="PAPS_reductase"/>
    <property type="match status" value="1"/>
</dbReference>
<dbReference type="GO" id="GO:0004604">
    <property type="term" value="F:phosphoadenylyl-sulfate reductase (thioredoxin) activity"/>
    <property type="evidence" value="ECO:0007669"/>
    <property type="project" value="UniProtKB-UniRule"/>
</dbReference>
<comment type="subcellular location">
    <subcellularLocation>
        <location evidence="14">Cytoplasm</location>
    </subcellularLocation>
</comment>
<dbReference type="SUPFAM" id="SSF52402">
    <property type="entry name" value="Adenine nucleotide alpha hydrolases-like"/>
    <property type="match status" value="1"/>
</dbReference>
<feature type="binding site" evidence="14">
    <location>
        <position position="193"/>
    </location>
    <ligand>
        <name>[4Fe-4S] cluster</name>
        <dbReference type="ChEBI" id="CHEBI:49883"/>
    </ligand>
</feature>
<comment type="catalytic activity">
    <reaction evidence="13 14">
        <text>[thioredoxin]-disulfide + sulfite + AMP + 2 H(+) = adenosine 5'-phosphosulfate + [thioredoxin]-dithiol</text>
        <dbReference type="Rhea" id="RHEA:21976"/>
        <dbReference type="Rhea" id="RHEA-COMP:10698"/>
        <dbReference type="Rhea" id="RHEA-COMP:10700"/>
        <dbReference type="ChEBI" id="CHEBI:15378"/>
        <dbReference type="ChEBI" id="CHEBI:17359"/>
        <dbReference type="ChEBI" id="CHEBI:29950"/>
        <dbReference type="ChEBI" id="CHEBI:50058"/>
        <dbReference type="ChEBI" id="CHEBI:58243"/>
        <dbReference type="ChEBI" id="CHEBI:456215"/>
        <dbReference type="EC" id="1.8.4.10"/>
    </reaction>
</comment>
<dbReference type="Proteomes" id="UP000031408">
    <property type="component" value="Unassembled WGS sequence"/>
</dbReference>
<comment type="cofactor">
    <cofactor evidence="14">
        <name>[4Fe-4S] cluster</name>
        <dbReference type="ChEBI" id="CHEBI:49883"/>
    </cofactor>
    <text evidence="14">Binds 1 [4Fe-4S] cluster per subunit.</text>
</comment>
<comment type="pathway">
    <text evidence="8 14">Sulfur metabolism; hydrogen sulfide biosynthesis; sulfite from sulfate.</text>
</comment>
<evidence type="ECO:0000256" key="13">
    <source>
        <dbReference type="ARBA" id="ARBA00048441"/>
    </source>
</evidence>
<dbReference type="GO" id="GO:0051539">
    <property type="term" value="F:4 iron, 4 sulfur cluster binding"/>
    <property type="evidence" value="ECO:0007669"/>
    <property type="project" value="UniProtKB-UniRule"/>
</dbReference>
<keyword evidence="3 14" id="KW-0479">Metal-binding</keyword>
<evidence type="ECO:0000259" key="15">
    <source>
        <dbReference type="Pfam" id="PF01507"/>
    </source>
</evidence>
<feature type="binding site" evidence="14">
    <location>
        <position position="110"/>
    </location>
    <ligand>
        <name>[4Fe-4S] cluster</name>
        <dbReference type="ChEBI" id="CHEBI:49883"/>
    </ligand>
</feature>
<dbReference type="InterPro" id="IPR011798">
    <property type="entry name" value="APS_reductase"/>
</dbReference>
<dbReference type="InterPro" id="IPR004511">
    <property type="entry name" value="PAPS/APS_Rdtase"/>
</dbReference>
<dbReference type="PANTHER" id="PTHR46482:SF9">
    <property type="entry name" value="5'-ADENYLYLSULFATE REDUCTASE 1, CHLOROPLASTIC"/>
    <property type="match status" value="1"/>
</dbReference>
<dbReference type="GO" id="GO:0043866">
    <property type="term" value="F:adenylyl-sulfate reductase (thioredoxin) activity"/>
    <property type="evidence" value="ECO:0007669"/>
    <property type="project" value="UniProtKB-EC"/>
</dbReference>
<name>A0A0C1IID0_9BACT</name>
<dbReference type="GO" id="GO:0046872">
    <property type="term" value="F:metal ion binding"/>
    <property type="evidence" value="ECO:0007669"/>
    <property type="project" value="UniProtKB-KW"/>
</dbReference>
<dbReference type="NCBIfam" id="NF002537">
    <property type="entry name" value="PRK02090.1"/>
    <property type="match status" value="1"/>
</dbReference>
<feature type="binding site" evidence="14">
    <location>
        <position position="111"/>
    </location>
    <ligand>
        <name>[4Fe-4S] cluster</name>
        <dbReference type="ChEBI" id="CHEBI:49883"/>
    </ligand>
</feature>
<dbReference type="GO" id="GO:0019379">
    <property type="term" value="P:sulfate assimilation, phosphoadenylyl sulfate reduction by phosphoadenylyl-sulfate reductase (thioredoxin)"/>
    <property type="evidence" value="ECO:0007669"/>
    <property type="project" value="UniProtKB-UniRule"/>
</dbReference>
<protein>
    <recommendedName>
        <fullName evidence="10 14">Adenosine 5'-phosphosulfate reductase</fullName>
        <shortName evidence="14">APS reductase</shortName>
        <ecNumber evidence="9 14">1.8.4.10</ecNumber>
    </recommendedName>
    <alternativeName>
        <fullName evidence="12 14">5'-adenylylsulfate reductase</fullName>
    </alternativeName>
    <alternativeName>
        <fullName evidence="11 14">Thioredoxin-dependent 5'-adenylylsulfate reductase</fullName>
    </alternativeName>
</protein>
<evidence type="ECO:0000256" key="11">
    <source>
        <dbReference type="ARBA" id="ARBA00030894"/>
    </source>
</evidence>
<keyword evidence="4 14" id="KW-0560">Oxidoreductase</keyword>
<evidence type="ECO:0000313" key="17">
    <source>
        <dbReference type="Proteomes" id="UP000031408"/>
    </source>
</evidence>
<evidence type="ECO:0000256" key="1">
    <source>
        <dbReference type="ARBA" id="ARBA00009732"/>
    </source>
</evidence>
<dbReference type="PANTHER" id="PTHR46482">
    <property type="entry name" value="5'-ADENYLYLSULFATE REDUCTASE 3, CHLOROPLASTIC"/>
    <property type="match status" value="1"/>
</dbReference>
<proteinExistence type="inferred from homology"/>
<dbReference type="GO" id="GO:0019344">
    <property type="term" value="P:cysteine biosynthetic process"/>
    <property type="evidence" value="ECO:0007669"/>
    <property type="project" value="InterPro"/>
</dbReference>
<keyword evidence="2 14" id="KW-0963">Cytoplasm</keyword>
<dbReference type="AlphaFoldDB" id="A0A0C1IID0"/>
<evidence type="ECO:0000256" key="3">
    <source>
        <dbReference type="ARBA" id="ARBA00022723"/>
    </source>
</evidence>
<comment type="similarity">
    <text evidence="1 14">Belongs to the PAPS reductase family. CysH subfamily.</text>
</comment>
<sequence length="228" mass="25871">MNTALAQMTAAERLAHISSLFPEGVVFSSSLGQEDQVITHLVARQQLPVNIFTLDTGRLFQESYDLLDRTSARYKVGIRVFFPDAARVEAMVAEKGANSFYESVENRKECCFIRKVEPLNRALKGAKVWVTGLRAEQSENRHNLPFAEWDEAHQLIKVNPLLDWTLEQMLAFIEEQNIPYNALHDKGFPSIGCAPCTRAIEPGEDIRAGRWWWEASQKECGLHHESAK</sequence>
<keyword evidence="5 14" id="KW-0408">Iron</keyword>
<dbReference type="NCBIfam" id="TIGR00434">
    <property type="entry name" value="cysH"/>
    <property type="match status" value="1"/>
</dbReference>
<evidence type="ECO:0000256" key="9">
    <source>
        <dbReference type="ARBA" id="ARBA00024386"/>
    </source>
</evidence>
<evidence type="ECO:0000256" key="4">
    <source>
        <dbReference type="ARBA" id="ARBA00023002"/>
    </source>
</evidence>
<feature type="binding site" evidence="14">
    <location>
        <position position="196"/>
    </location>
    <ligand>
        <name>[4Fe-4S] cluster</name>
        <dbReference type="ChEBI" id="CHEBI:49883"/>
    </ligand>
</feature>
<evidence type="ECO:0000256" key="2">
    <source>
        <dbReference type="ARBA" id="ARBA00022490"/>
    </source>
</evidence>
<feature type="active site" description="Nucleophile; cysteine thiosulfonate intermediate" evidence="14">
    <location>
        <position position="220"/>
    </location>
</feature>
<feature type="domain" description="Phosphoadenosine phosphosulphate reductase" evidence="15">
    <location>
        <begin position="25"/>
        <end position="199"/>
    </location>
</feature>
<keyword evidence="17" id="KW-1185">Reference proteome</keyword>
<dbReference type="Gene3D" id="3.40.50.620">
    <property type="entry name" value="HUPs"/>
    <property type="match status" value="1"/>
</dbReference>
<evidence type="ECO:0000256" key="8">
    <source>
        <dbReference type="ARBA" id="ARBA00024327"/>
    </source>
</evidence>
<dbReference type="Pfam" id="PF01507">
    <property type="entry name" value="PAPS_reduct"/>
    <property type="match status" value="1"/>
</dbReference>
<evidence type="ECO:0000313" key="16">
    <source>
        <dbReference type="EMBL" id="KIC93950.1"/>
    </source>
</evidence>
<dbReference type="GO" id="GO:0005737">
    <property type="term" value="C:cytoplasm"/>
    <property type="evidence" value="ECO:0007669"/>
    <property type="project" value="UniProtKB-SubCell"/>
</dbReference>